<reference evidence="11 12" key="1">
    <citation type="submission" date="2018-02" db="EMBL/GenBank/DDBJ databases">
        <title>The genomes of Aspergillus section Nigri reveals drivers in fungal speciation.</title>
        <authorList>
            <consortium name="DOE Joint Genome Institute"/>
            <person name="Vesth T.C."/>
            <person name="Nybo J."/>
            <person name="Theobald S."/>
            <person name="Brandl J."/>
            <person name="Frisvad J.C."/>
            <person name="Nielsen K.F."/>
            <person name="Lyhne E.K."/>
            <person name="Kogle M.E."/>
            <person name="Kuo A."/>
            <person name="Riley R."/>
            <person name="Clum A."/>
            <person name="Nolan M."/>
            <person name="Lipzen A."/>
            <person name="Salamov A."/>
            <person name="Henrissat B."/>
            <person name="Wiebenga A."/>
            <person name="De vries R.P."/>
            <person name="Grigoriev I.V."/>
            <person name="Mortensen U.H."/>
            <person name="Andersen M.R."/>
            <person name="Baker S.E."/>
        </authorList>
    </citation>
    <scope>NUCLEOTIDE SEQUENCE [LARGE SCALE GENOMIC DNA]</scope>
    <source>
        <strain evidence="11 12">CBS 121593</strain>
    </source>
</reference>
<dbReference type="Proteomes" id="UP000249402">
    <property type="component" value="Unassembled WGS sequence"/>
</dbReference>
<keyword evidence="6" id="KW-0560">Oxidoreductase</keyword>
<name>A0A395HAB9_9EURO</name>
<keyword evidence="5 9" id="KW-0274">FAD</keyword>
<comment type="cofactor">
    <cofactor evidence="1 9">
        <name>FAD</name>
        <dbReference type="ChEBI" id="CHEBI:57692"/>
    </cofactor>
</comment>
<feature type="domain" description="FAD-binding FR-type" evidence="10">
    <location>
        <begin position="48"/>
        <end position="153"/>
    </location>
</feature>
<keyword evidence="12" id="KW-1185">Reference proteome</keyword>
<dbReference type="Pfam" id="PF00970">
    <property type="entry name" value="FAD_binding_6"/>
    <property type="match status" value="1"/>
</dbReference>
<dbReference type="FunFam" id="3.40.50.80:FF:000009">
    <property type="entry name" value="NADH-cytochrome b5 reductase"/>
    <property type="match status" value="1"/>
</dbReference>
<feature type="binding site" evidence="9">
    <location>
        <position position="102"/>
    </location>
    <ligand>
        <name>FAD</name>
        <dbReference type="ChEBI" id="CHEBI:57692"/>
    </ligand>
</feature>
<evidence type="ECO:0000256" key="8">
    <source>
        <dbReference type="ARBA" id="ARBA00023136"/>
    </source>
</evidence>
<protein>
    <submittedName>
        <fullName evidence="11">NADH-cytochrome B5 reductase</fullName>
    </submittedName>
</protein>
<evidence type="ECO:0000313" key="11">
    <source>
        <dbReference type="EMBL" id="RAL04792.1"/>
    </source>
</evidence>
<dbReference type="AlphaFoldDB" id="A0A395HAB9"/>
<dbReference type="EMBL" id="KZ824423">
    <property type="protein sequence ID" value="RAL04792.1"/>
    <property type="molecule type" value="Genomic_DNA"/>
</dbReference>
<dbReference type="VEuPathDB" id="FungiDB:BO80DRAFT_490960"/>
<comment type="similarity">
    <text evidence="3">Belongs to the flavoprotein pyridine nucleotide cytochrome reductase family.</text>
</comment>
<dbReference type="InterPro" id="IPR001834">
    <property type="entry name" value="CBR-like"/>
</dbReference>
<dbReference type="InterPro" id="IPR001709">
    <property type="entry name" value="Flavoprot_Pyr_Nucl_cyt_Rdtase"/>
</dbReference>
<dbReference type="GO" id="GO:0005741">
    <property type="term" value="C:mitochondrial outer membrane"/>
    <property type="evidence" value="ECO:0007669"/>
    <property type="project" value="UniProtKB-SubCell"/>
</dbReference>
<gene>
    <name evidence="11" type="ORF">BO80DRAFT_490960</name>
</gene>
<dbReference type="SUPFAM" id="SSF52343">
    <property type="entry name" value="Ferredoxin reductase-like, C-terminal NADP-linked domain"/>
    <property type="match status" value="1"/>
</dbReference>
<dbReference type="PRINTS" id="PR00371">
    <property type="entry name" value="FPNCR"/>
</dbReference>
<evidence type="ECO:0000259" key="10">
    <source>
        <dbReference type="PROSITE" id="PS51384"/>
    </source>
</evidence>
<dbReference type="SUPFAM" id="SSF63380">
    <property type="entry name" value="Riboflavin synthase domain-like"/>
    <property type="match status" value="1"/>
</dbReference>
<feature type="binding site" evidence="9">
    <location>
        <position position="121"/>
    </location>
    <ligand>
        <name>FAD</name>
        <dbReference type="ChEBI" id="CHEBI:57692"/>
    </ligand>
</feature>
<feature type="binding site" evidence="9">
    <location>
        <position position="129"/>
    </location>
    <ligand>
        <name>FAD</name>
        <dbReference type="ChEBI" id="CHEBI:57692"/>
    </ligand>
</feature>
<dbReference type="InterPro" id="IPR001433">
    <property type="entry name" value="OxRdtase_FAD/NAD-bd"/>
</dbReference>
<keyword evidence="7" id="KW-0520">NAD</keyword>
<feature type="binding site" evidence="9">
    <location>
        <position position="170"/>
    </location>
    <ligand>
        <name>FAD</name>
        <dbReference type="ChEBI" id="CHEBI:57692"/>
    </ligand>
</feature>
<dbReference type="Gene3D" id="2.40.30.10">
    <property type="entry name" value="Translation factors"/>
    <property type="match status" value="1"/>
</dbReference>
<evidence type="ECO:0000256" key="3">
    <source>
        <dbReference type="ARBA" id="ARBA00006105"/>
    </source>
</evidence>
<feature type="binding site" evidence="9">
    <location>
        <position position="127"/>
    </location>
    <ligand>
        <name>FAD</name>
        <dbReference type="ChEBI" id="CHEBI:57692"/>
    </ligand>
</feature>
<dbReference type="InterPro" id="IPR039261">
    <property type="entry name" value="FNR_nucleotide-bd"/>
</dbReference>
<comment type="subcellular location">
    <subcellularLocation>
        <location evidence="2">Mitochondrion outer membrane</location>
        <topology evidence="2">Single-pass membrane protein</topology>
    </subcellularLocation>
</comment>
<feature type="binding site" evidence="9">
    <location>
        <position position="104"/>
    </location>
    <ligand>
        <name>FAD</name>
        <dbReference type="ChEBI" id="CHEBI:57692"/>
    </ligand>
</feature>
<evidence type="ECO:0000256" key="7">
    <source>
        <dbReference type="ARBA" id="ARBA00023027"/>
    </source>
</evidence>
<dbReference type="InterPro" id="IPR008333">
    <property type="entry name" value="Cbr1-like_FAD-bd_dom"/>
</dbReference>
<dbReference type="Pfam" id="PF00175">
    <property type="entry name" value="NAD_binding_1"/>
    <property type="match status" value="1"/>
</dbReference>
<evidence type="ECO:0000256" key="1">
    <source>
        <dbReference type="ARBA" id="ARBA00001974"/>
    </source>
</evidence>
<evidence type="ECO:0000313" key="12">
    <source>
        <dbReference type="Proteomes" id="UP000249402"/>
    </source>
</evidence>
<dbReference type="Gene3D" id="3.40.50.80">
    <property type="entry name" value="Nucleotide-binding domain of ferredoxin-NADP reductase (FNR) module"/>
    <property type="match status" value="1"/>
</dbReference>
<proteinExistence type="inferred from homology"/>
<organism evidence="11 12">
    <name type="scientific">Aspergillus ibericus CBS 121593</name>
    <dbReference type="NCBI Taxonomy" id="1448316"/>
    <lineage>
        <taxon>Eukaryota</taxon>
        <taxon>Fungi</taxon>
        <taxon>Dikarya</taxon>
        <taxon>Ascomycota</taxon>
        <taxon>Pezizomycotina</taxon>
        <taxon>Eurotiomycetes</taxon>
        <taxon>Eurotiomycetidae</taxon>
        <taxon>Eurotiales</taxon>
        <taxon>Aspergillaceae</taxon>
        <taxon>Aspergillus</taxon>
        <taxon>Aspergillus subgen. Circumdati</taxon>
    </lineage>
</organism>
<keyword evidence="4 9" id="KW-0285">Flavoprotein</keyword>
<dbReference type="CDD" id="cd06183">
    <property type="entry name" value="cyt_b5_reduct_like"/>
    <property type="match status" value="1"/>
</dbReference>
<dbReference type="GO" id="GO:0004128">
    <property type="term" value="F:cytochrome-b5 reductase activity, acting on NAD(P)H"/>
    <property type="evidence" value="ECO:0007669"/>
    <property type="project" value="TreeGrafter"/>
</dbReference>
<evidence type="ECO:0000256" key="4">
    <source>
        <dbReference type="ARBA" id="ARBA00022630"/>
    </source>
</evidence>
<sequence>MALVQRTIPRAIKVAGVAGLAGLGIYCTKQFPTVFAESNEPKTVFSGLGFTTLRLQSIKTVNHNTKRLVFEYSDETARSGLTLTSALLAITQPEGRWLPVVRPYTPISDLDEPGRLELMVKKYPEGKASGYLHSLKPGDSLKFAASLKGYQWKLNEFSQVYLLAGGAGITPIFQLIRGVLKNPQDQTKMTLIFGVNSEEDLLLKEELDHYATEFPDRFKVQYTVSHPKENSSYGKGYINEELLRSAFQGPTKNTKVFVCGPPAMEDALVGSNRSPEGILSLLGFSKDQSITAKMSGQTRSLYPEPNVLISSLKVGAVSGSAGLVYGGISGVIRSPHPVIHSISCGIHWFVCGTSFWWLRSNILKHHYKDQSTPKQRAYVSALSGGVAGGAVTRLMGGRLVPGLVVFSLVGYVGQSSYNAIDAWQMENANTPSKPFLQRMADSKWIPLKSLSDDDYRGILSEKLLSIEAEIALLDEKIEELEKFKSTELESAVSDPAAK</sequence>
<dbReference type="GO" id="GO:0006696">
    <property type="term" value="P:ergosterol biosynthetic process"/>
    <property type="evidence" value="ECO:0007669"/>
    <property type="project" value="TreeGrafter"/>
</dbReference>
<dbReference type="PROSITE" id="PS51384">
    <property type="entry name" value="FAD_FR"/>
    <property type="match status" value="1"/>
</dbReference>
<dbReference type="PANTHER" id="PTHR19370:SF101">
    <property type="entry name" value="NADH-CYTOCHROME B5 REDUCTASE"/>
    <property type="match status" value="1"/>
</dbReference>
<evidence type="ECO:0000256" key="6">
    <source>
        <dbReference type="ARBA" id="ARBA00023002"/>
    </source>
</evidence>
<evidence type="ECO:0000256" key="2">
    <source>
        <dbReference type="ARBA" id="ARBA00004572"/>
    </source>
</evidence>
<dbReference type="InterPro" id="IPR017938">
    <property type="entry name" value="Riboflavin_synthase-like_b-brl"/>
</dbReference>
<dbReference type="InterPro" id="IPR017927">
    <property type="entry name" value="FAD-bd_FR_type"/>
</dbReference>
<feature type="binding site" evidence="9">
    <location>
        <position position="103"/>
    </location>
    <ligand>
        <name>FAD</name>
        <dbReference type="ChEBI" id="CHEBI:57692"/>
    </ligand>
</feature>
<dbReference type="RefSeq" id="XP_025579119.1">
    <property type="nucleotide sequence ID" value="XM_025723667.1"/>
</dbReference>
<dbReference type="PANTHER" id="PTHR19370">
    <property type="entry name" value="NADH-CYTOCHROME B5 REDUCTASE"/>
    <property type="match status" value="1"/>
</dbReference>
<dbReference type="PRINTS" id="PR00406">
    <property type="entry name" value="CYTB5RDTASE"/>
</dbReference>
<evidence type="ECO:0000256" key="5">
    <source>
        <dbReference type="ARBA" id="ARBA00022827"/>
    </source>
</evidence>
<dbReference type="GeneID" id="37228532"/>
<dbReference type="OrthoDB" id="432685at2759"/>
<evidence type="ECO:0000256" key="9">
    <source>
        <dbReference type="PIRSR" id="PIRSR601834-1"/>
    </source>
</evidence>
<keyword evidence="8" id="KW-0472">Membrane</keyword>
<accession>A0A395HAB9</accession>
<dbReference type="STRING" id="1448316.A0A395HAB9"/>